<evidence type="ECO:0000313" key="7">
    <source>
        <dbReference type="EMBL" id="KAF2234360.1"/>
    </source>
</evidence>
<name>A0A6A6HA29_VIRVR</name>
<keyword evidence="6" id="KW-0503">Monooxygenase</keyword>
<keyword evidence="2" id="KW-0285">Flavoprotein</keyword>
<evidence type="ECO:0000256" key="5">
    <source>
        <dbReference type="ARBA" id="ARBA00023002"/>
    </source>
</evidence>
<dbReference type="PANTHER" id="PTHR43872">
    <property type="entry name" value="MONOOXYGENASE, PUTATIVE (AFU_ORTHOLOGUE AFUA_8G02570)-RELATED"/>
    <property type="match status" value="1"/>
</dbReference>
<keyword evidence="5" id="KW-0560">Oxidoreductase</keyword>
<dbReference type="Pfam" id="PF13738">
    <property type="entry name" value="Pyr_redox_3"/>
    <property type="match status" value="1"/>
</dbReference>
<dbReference type="PANTHER" id="PTHR43872:SF1">
    <property type="entry name" value="MONOOXYGENASE, PUTATIVE (AFU_ORTHOLOGUE AFUA_8G02570)-RELATED"/>
    <property type="match status" value="1"/>
</dbReference>
<evidence type="ECO:0000256" key="2">
    <source>
        <dbReference type="ARBA" id="ARBA00022630"/>
    </source>
</evidence>
<dbReference type="EMBL" id="ML991799">
    <property type="protein sequence ID" value="KAF2234360.1"/>
    <property type="molecule type" value="Genomic_DNA"/>
</dbReference>
<keyword evidence="3" id="KW-0274">FAD</keyword>
<dbReference type="OrthoDB" id="66881at2759"/>
<evidence type="ECO:0000313" key="8">
    <source>
        <dbReference type="Proteomes" id="UP000800092"/>
    </source>
</evidence>
<reference evidence="7" key="1">
    <citation type="journal article" date="2020" name="Stud. Mycol.">
        <title>101 Dothideomycetes genomes: a test case for predicting lifestyles and emergence of pathogens.</title>
        <authorList>
            <person name="Haridas S."/>
            <person name="Albert R."/>
            <person name="Binder M."/>
            <person name="Bloem J."/>
            <person name="Labutti K."/>
            <person name="Salamov A."/>
            <person name="Andreopoulos B."/>
            <person name="Baker S."/>
            <person name="Barry K."/>
            <person name="Bills G."/>
            <person name="Bluhm B."/>
            <person name="Cannon C."/>
            <person name="Castanera R."/>
            <person name="Culley D."/>
            <person name="Daum C."/>
            <person name="Ezra D."/>
            <person name="Gonzalez J."/>
            <person name="Henrissat B."/>
            <person name="Kuo A."/>
            <person name="Liang C."/>
            <person name="Lipzen A."/>
            <person name="Lutzoni F."/>
            <person name="Magnuson J."/>
            <person name="Mondo S."/>
            <person name="Nolan M."/>
            <person name="Ohm R."/>
            <person name="Pangilinan J."/>
            <person name="Park H.-J."/>
            <person name="Ramirez L."/>
            <person name="Alfaro M."/>
            <person name="Sun H."/>
            <person name="Tritt A."/>
            <person name="Yoshinaga Y."/>
            <person name="Zwiers L.-H."/>
            <person name="Turgeon B."/>
            <person name="Goodwin S."/>
            <person name="Spatafora J."/>
            <person name="Crous P."/>
            <person name="Grigoriev I."/>
        </authorList>
    </citation>
    <scope>NUCLEOTIDE SEQUENCE</scope>
    <source>
        <strain evidence="7">Tuck. ex Michener</strain>
    </source>
</reference>
<sequence length="491" mass="54979">MNGTAKGEDNFWDVVIVGAGISGINSAYRIQTQLPDQSYTILEARGGIGGTWDLFKYPGIRSDSDLHTFGFPWRPWQEQRAIADGASIKKYVRETASLYGIDQRIQYHHKVTSIDWSSDEQSWTLTVDVDGKTKYFYAHFLILSTGYYDYAQPLPAVIPGMENFKGTVIHPQFWPDDIDYTDKNIVIIGSGATAVTLLPSLAEKASKVTMIQRSPGYLLSLPNPGGDTWLSHVLPRWLSSRINRIRFLIVPFLFYHFCRAFPNAARRALRRVTTRQLPKTIPHDPHFEPTYNPWEQRLCVCPDGDFYRSLRSGRADIATGTISRVTADGVTLDSGVHVPADLIVTATGLKIQLAGGARVDVDHKPLDLASKILWKGVMLQDVPNLAFVIGYANASWTLGADATALLVCRLMKAMGKRGWSSAVPRLQEDGEKMKRMPVLNLNSTYVLRAMDTMPKAGDRGQWKARDNYFTDLWNAKFGDIETGLEFQKVPT</sequence>
<dbReference type="Proteomes" id="UP000800092">
    <property type="component" value="Unassembled WGS sequence"/>
</dbReference>
<gene>
    <name evidence="7" type="ORF">EV356DRAFT_523803</name>
</gene>
<accession>A0A6A6HA29</accession>
<comment type="cofactor">
    <cofactor evidence="1">
        <name>FAD</name>
        <dbReference type="ChEBI" id="CHEBI:57692"/>
    </cofactor>
</comment>
<dbReference type="Gene3D" id="3.50.50.60">
    <property type="entry name" value="FAD/NAD(P)-binding domain"/>
    <property type="match status" value="1"/>
</dbReference>
<dbReference type="InterPro" id="IPR036188">
    <property type="entry name" value="FAD/NAD-bd_sf"/>
</dbReference>
<keyword evidence="8" id="KW-1185">Reference proteome</keyword>
<proteinExistence type="predicted"/>
<evidence type="ECO:0000256" key="4">
    <source>
        <dbReference type="ARBA" id="ARBA00022857"/>
    </source>
</evidence>
<protein>
    <submittedName>
        <fullName evidence="7">FAD/NAD(P)-binding domain-containing protein</fullName>
    </submittedName>
</protein>
<dbReference type="AlphaFoldDB" id="A0A6A6HA29"/>
<organism evidence="7 8">
    <name type="scientific">Viridothelium virens</name>
    <name type="common">Speckled blister lichen</name>
    <name type="synonym">Trypethelium virens</name>
    <dbReference type="NCBI Taxonomy" id="1048519"/>
    <lineage>
        <taxon>Eukaryota</taxon>
        <taxon>Fungi</taxon>
        <taxon>Dikarya</taxon>
        <taxon>Ascomycota</taxon>
        <taxon>Pezizomycotina</taxon>
        <taxon>Dothideomycetes</taxon>
        <taxon>Dothideomycetes incertae sedis</taxon>
        <taxon>Trypetheliales</taxon>
        <taxon>Trypetheliaceae</taxon>
        <taxon>Viridothelium</taxon>
    </lineage>
</organism>
<dbReference type="GO" id="GO:0004497">
    <property type="term" value="F:monooxygenase activity"/>
    <property type="evidence" value="ECO:0007669"/>
    <property type="project" value="UniProtKB-KW"/>
</dbReference>
<evidence type="ECO:0000256" key="1">
    <source>
        <dbReference type="ARBA" id="ARBA00001974"/>
    </source>
</evidence>
<dbReference type="InterPro" id="IPR051820">
    <property type="entry name" value="FAD-binding_MO"/>
</dbReference>
<dbReference type="FunFam" id="3.50.50.60:FF:000228">
    <property type="entry name" value="FAD-containing monooxygenase EthA"/>
    <property type="match status" value="1"/>
</dbReference>
<evidence type="ECO:0000256" key="6">
    <source>
        <dbReference type="ARBA" id="ARBA00023033"/>
    </source>
</evidence>
<dbReference type="SUPFAM" id="SSF51905">
    <property type="entry name" value="FAD/NAD(P)-binding domain"/>
    <property type="match status" value="1"/>
</dbReference>
<keyword evidence="4" id="KW-0521">NADP</keyword>
<evidence type="ECO:0000256" key="3">
    <source>
        <dbReference type="ARBA" id="ARBA00022827"/>
    </source>
</evidence>